<gene>
    <name evidence="1" type="ORF">EVG15_01015</name>
</gene>
<name>A0A519BQF2_9DELT</name>
<accession>A0A519BQF2</accession>
<dbReference type="Gene3D" id="3.40.50.10770">
    <property type="entry name" value="Hypothetical protein VC1899 like domain (Restriction endonuclease-like)"/>
    <property type="match status" value="1"/>
</dbReference>
<proteinExistence type="predicted"/>
<evidence type="ECO:0000313" key="1">
    <source>
        <dbReference type="EMBL" id="RZD19493.1"/>
    </source>
</evidence>
<comment type="caution">
    <text evidence="1">The sequence shown here is derived from an EMBL/GenBank/DDBJ whole genome shotgun (WGS) entry which is preliminary data.</text>
</comment>
<organism evidence="1 2">
    <name type="scientific">Candidatus Acididesulfobacter diazotrophicus</name>
    <dbReference type="NCBI Taxonomy" id="2597226"/>
    <lineage>
        <taxon>Bacteria</taxon>
        <taxon>Deltaproteobacteria</taxon>
        <taxon>Candidatus Acidulodesulfobacterales</taxon>
        <taxon>Candidatus Acididesulfobacter</taxon>
    </lineage>
</organism>
<dbReference type="EMBL" id="SGBB01000001">
    <property type="protein sequence ID" value="RZD19493.1"/>
    <property type="molecule type" value="Genomic_DNA"/>
</dbReference>
<evidence type="ECO:0008006" key="3">
    <source>
        <dbReference type="Google" id="ProtNLM"/>
    </source>
</evidence>
<protein>
    <recommendedName>
        <fullName evidence="3">CRISPR-associated protein</fullName>
    </recommendedName>
</protein>
<sequence length="175" mass="20407">MPLRSIIRNIKKPDSKKGLKQLWIVGSKDSFNQIKDFIKLVYSFFEDSFDIYVYNSNKNELEDYLIDKNYILEIINPKEVNSNTPDNDKLSTSNMEYCAVDYNNFSDAYRFYENIIKKVAEQGEIKDHEIAIDVTSGNKIIAIAGAVATLKYKTRIIYLHNNNQVINLIKRMFNE</sequence>
<dbReference type="Proteomes" id="UP000319296">
    <property type="component" value="Unassembled WGS sequence"/>
</dbReference>
<dbReference type="AlphaFoldDB" id="A0A519BQF2"/>
<reference evidence="1 2" key="1">
    <citation type="journal article" date="2019" name="ISME J.">
        <title>Insights into ecological role of a new deltaproteobacterial order Candidatus Acidulodesulfobacterales by metagenomics and metatranscriptomics.</title>
        <authorList>
            <person name="Tan S."/>
            <person name="Liu J."/>
            <person name="Fang Y."/>
            <person name="Hedlund B.P."/>
            <person name="Lian Z.H."/>
            <person name="Huang L.Y."/>
            <person name="Li J.T."/>
            <person name="Huang L.N."/>
            <person name="Li W.J."/>
            <person name="Jiang H.C."/>
            <person name="Dong H.L."/>
            <person name="Shu W.S."/>
        </authorList>
    </citation>
    <scope>NUCLEOTIDE SEQUENCE [LARGE SCALE GENOMIC DNA]</scope>
    <source>
        <strain evidence="1">AP1</strain>
    </source>
</reference>
<evidence type="ECO:0000313" key="2">
    <source>
        <dbReference type="Proteomes" id="UP000319296"/>
    </source>
</evidence>